<dbReference type="PANTHER" id="PTHR45892">
    <property type="entry name" value="AMINOACYLASE-1"/>
    <property type="match status" value="1"/>
</dbReference>
<dbReference type="GO" id="GO:0004046">
    <property type="term" value="F:aminoacylase activity"/>
    <property type="evidence" value="ECO:0007669"/>
    <property type="project" value="TreeGrafter"/>
</dbReference>
<dbReference type="EMBL" id="JOJR01000117">
    <property type="protein sequence ID" value="RCN44871.1"/>
    <property type="molecule type" value="Genomic_DNA"/>
</dbReference>
<proteinExistence type="predicted"/>
<organism evidence="1 2">
    <name type="scientific">Ancylostoma caninum</name>
    <name type="common">Dog hookworm</name>
    <dbReference type="NCBI Taxonomy" id="29170"/>
    <lineage>
        <taxon>Eukaryota</taxon>
        <taxon>Metazoa</taxon>
        <taxon>Ecdysozoa</taxon>
        <taxon>Nematoda</taxon>
        <taxon>Chromadorea</taxon>
        <taxon>Rhabditida</taxon>
        <taxon>Rhabditina</taxon>
        <taxon>Rhabditomorpha</taxon>
        <taxon>Strongyloidea</taxon>
        <taxon>Ancylostomatidae</taxon>
        <taxon>Ancylostomatinae</taxon>
        <taxon>Ancylostoma</taxon>
    </lineage>
</organism>
<dbReference type="OrthoDB" id="3064516at2759"/>
<gene>
    <name evidence="1" type="ORF">ANCCAN_09067</name>
</gene>
<dbReference type="InterPro" id="IPR052083">
    <property type="entry name" value="Aminoacylase-1_M20A"/>
</dbReference>
<evidence type="ECO:0008006" key="3">
    <source>
        <dbReference type="Google" id="ProtNLM"/>
    </source>
</evidence>
<dbReference type="Proteomes" id="UP000252519">
    <property type="component" value="Unassembled WGS sequence"/>
</dbReference>
<comment type="caution">
    <text evidence="1">The sequence shown here is derived from an EMBL/GenBank/DDBJ whole genome shotgun (WGS) entry which is preliminary data.</text>
</comment>
<keyword evidence="2" id="KW-1185">Reference proteome</keyword>
<sequence length="40" mass="4557">MIETPSLLHDHNEFLNEAVFLKGVKIYETLIDNLASVKDV</sequence>
<evidence type="ECO:0000313" key="1">
    <source>
        <dbReference type="EMBL" id="RCN44871.1"/>
    </source>
</evidence>
<dbReference type="PANTHER" id="PTHR45892:SF1">
    <property type="entry name" value="AMINOACYLASE-1"/>
    <property type="match status" value="1"/>
</dbReference>
<protein>
    <recommendedName>
        <fullName evidence="3">Peptidase M20 dimerisation domain-containing protein</fullName>
    </recommendedName>
</protein>
<reference evidence="1 2" key="1">
    <citation type="submission" date="2014-10" db="EMBL/GenBank/DDBJ databases">
        <title>Draft genome of the hookworm Ancylostoma caninum.</title>
        <authorList>
            <person name="Mitreva M."/>
        </authorList>
    </citation>
    <scope>NUCLEOTIDE SEQUENCE [LARGE SCALE GENOMIC DNA]</scope>
    <source>
        <strain evidence="1 2">Baltimore</strain>
    </source>
</reference>
<dbReference type="Gene3D" id="1.10.150.900">
    <property type="match status" value="1"/>
</dbReference>
<accession>A0A368GKG5</accession>
<dbReference type="STRING" id="29170.A0A368GKG5"/>
<name>A0A368GKG5_ANCCA</name>
<evidence type="ECO:0000313" key="2">
    <source>
        <dbReference type="Proteomes" id="UP000252519"/>
    </source>
</evidence>
<dbReference type="AlphaFoldDB" id="A0A368GKG5"/>